<dbReference type="AlphaFoldDB" id="A0AAN7P9G7"/>
<gene>
    <name evidence="6" type="ORF">RN001_007845</name>
</gene>
<organism evidence="6 7">
    <name type="scientific">Aquatica leii</name>
    <dbReference type="NCBI Taxonomy" id="1421715"/>
    <lineage>
        <taxon>Eukaryota</taxon>
        <taxon>Metazoa</taxon>
        <taxon>Ecdysozoa</taxon>
        <taxon>Arthropoda</taxon>
        <taxon>Hexapoda</taxon>
        <taxon>Insecta</taxon>
        <taxon>Pterygota</taxon>
        <taxon>Neoptera</taxon>
        <taxon>Endopterygota</taxon>
        <taxon>Coleoptera</taxon>
        <taxon>Polyphaga</taxon>
        <taxon>Elateriformia</taxon>
        <taxon>Elateroidea</taxon>
        <taxon>Lampyridae</taxon>
        <taxon>Luciolinae</taxon>
        <taxon>Aquatica</taxon>
    </lineage>
</organism>
<keyword evidence="2" id="KW-0456">Lyase</keyword>
<keyword evidence="7" id="KW-1185">Reference proteome</keyword>
<dbReference type="InterPro" id="IPR032628">
    <property type="entry name" value="AC_N"/>
</dbReference>
<evidence type="ECO:0000256" key="2">
    <source>
        <dbReference type="ARBA" id="ARBA00023239"/>
    </source>
</evidence>
<evidence type="ECO:0000256" key="1">
    <source>
        <dbReference type="ARBA" id="ARBA00022741"/>
    </source>
</evidence>
<feature type="compositionally biased region" description="Low complexity" evidence="4">
    <location>
        <begin position="175"/>
        <end position="190"/>
    </location>
</feature>
<sequence length="340" mass="39158">MPNEIPFAVIIPQSLQDSIDTLNDKIIRKYEEKIVNLETENQKLVLKLDDLEQYSRRSLIKCYVYLKHTSNCILLLTANLLGLTSYFVEDKQQRRAFLETRQSLEVKLVIEEQSDEQERLLLSVLPEHVAVQMRQDLDLTDSQFKKIYMSRHENEPITNDHIDDDASIQSNDEPYQSSCSEYVPSSYSSSHEGDEDDYANLRKELILANSTLCDESSTKMLSNLPVFPLELACQLQEVPKSMKSPVFPLQICDKFQIPDNSSDSKIETTAYVNRAKKTISTFDGVKLTFFEYCCIRKVVIEEELEIAYNDDDMVEKIFIEPPEVSVLTNIDSAEETIEVH</sequence>
<dbReference type="PANTHER" id="PTHR45627:SF30">
    <property type="entry name" value="ADENYLATE CYCLASE TYPE 3"/>
    <property type="match status" value="1"/>
</dbReference>
<evidence type="ECO:0000313" key="7">
    <source>
        <dbReference type="Proteomes" id="UP001353858"/>
    </source>
</evidence>
<accession>A0AAN7P9G7</accession>
<name>A0AAN7P9G7_9COLE</name>
<protein>
    <recommendedName>
        <fullName evidence="5">Adenylate cyclase N-terminal domain-containing protein</fullName>
    </recommendedName>
</protein>
<dbReference type="PANTHER" id="PTHR45627">
    <property type="entry name" value="ADENYLATE CYCLASE TYPE 1"/>
    <property type="match status" value="1"/>
</dbReference>
<feature type="domain" description="Adenylate cyclase N-terminal" evidence="5">
    <location>
        <begin position="65"/>
        <end position="138"/>
    </location>
</feature>
<dbReference type="GO" id="GO:0005886">
    <property type="term" value="C:plasma membrane"/>
    <property type="evidence" value="ECO:0007669"/>
    <property type="project" value="TreeGrafter"/>
</dbReference>
<evidence type="ECO:0000313" key="6">
    <source>
        <dbReference type="EMBL" id="KAK4879699.1"/>
    </source>
</evidence>
<dbReference type="Proteomes" id="UP001353858">
    <property type="component" value="Unassembled WGS sequence"/>
</dbReference>
<dbReference type="GO" id="GO:0006171">
    <property type="term" value="P:cAMP biosynthetic process"/>
    <property type="evidence" value="ECO:0007669"/>
    <property type="project" value="TreeGrafter"/>
</dbReference>
<feature type="region of interest" description="Disordered" evidence="4">
    <location>
        <begin position="155"/>
        <end position="195"/>
    </location>
</feature>
<dbReference type="GO" id="GO:0004016">
    <property type="term" value="F:adenylate cyclase activity"/>
    <property type="evidence" value="ECO:0007669"/>
    <property type="project" value="TreeGrafter"/>
</dbReference>
<comment type="caution">
    <text evidence="6">The sequence shown here is derived from an EMBL/GenBank/DDBJ whole genome shotgun (WGS) entry which is preliminary data.</text>
</comment>
<evidence type="ECO:0000259" key="5">
    <source>
        <dbReference type="Pfam" id="PF16214"/>
    </source>
</evidence>
<feature type="coiled-coil region" evidence="3">
    <location>
        <begin position="27"/>
        <end position="54"/>
    </location>
</feature>
<evidence type="ECO:0000256" key="3">
    <source>
        <dbReference type="SAM" id="Coils"/>
    </source>
</evidence>
<dbReference type="GO" id="GO:0007189">
    <property type="term" value="P:adenylate cyclase-activating G protein-coupled receptor signaling pathway"/>
    <property type="evidence" value="ECO:0007669"/>
    <property type="project" value="TreeGrafter"/>
</dbReference>
<proteinExistence type="predicted"/>
<reference evidence="7" key="1">
    <citation type="submission" date="2023-01" db="EMBL/GenBank/DDBJ databases">
        <title>Key to firefly adult light organ development and bioluminescence: homeobox transcription factors regulate luciferase expression and transportation to peroxisome.</title>
        <authorList>
            <person name="Fu X."/>
        </authorList>
    </citation>
    <scope>NUCLEOTIDE SEQUENCE [LARGE SCALE GENOMIC DNA]</scope>
</reference>
<keyword evidence="3" id="KW-0175">Coiled coil</keyword>
<dbReference type="Pfam" id="PF16214">
    <property type="entry name" value="AC_N"/>
    <property type="match status" value="1"/>
</dbReference>
<evidence type="ECO:0000256" key="4">
    <source>
        <dbReference type="SAM" id="MobiDB-lite"/>
    </source>
</evidence>
<dbReference type="EMBL" id="JARPUR010000003">
    <property type="protein sequence ID" value="KAK4879699.1"/>
    <property type="molecule type" value="Genomic_DNA"/>
</dbReference>
<dbReference type="GO" id="GO:0000166">
    <property type="term" value="F:nucleotide binding"/>
    <property type="evidence" value="ECO:0007669"/>
    <property type="project" value="UniProtKB-KW"/>
</dbReference>
<keyword evidence="1" id="KW-0547">Nucleotide-binding</keyword>